<dbReference type="KEGG" id="amx:AM2010_1829"/>
<dbReference type="PATRIC" id="fig|543877.4.peg.1854"/>
<evidence type="ECO:0000313" key="1">
    <source>
        <dbReference type="EMBL" id="AKM07892.1"/>
    </source>
</evidence>
<keyword evidence="2" id="KW-1185">Reference proteome</keyword>
<dbReference type="SUPFAM" id="SSF55166">
    <property type="entry name" value="Hedgehog/DD-peptidase"/>
    <property type="match status" value="1"/>
</dbReference>
<sequence>MTIPTTIDDVATLTEFGRTRLSDNFFMREMLCSEVGNFHGVPNIPERPDLAVQVGREVATRLLEPLKRAFGHVSIRSAYRSPTLNAHCNERYVAGDTACWCTDNASNAAQHIWDRPDEAGFLGGTLTLVIPAYLDHHQRTGDYRPLAWWIRDNIEDYAQVTFFRPLCAFNIRWYQGPASKAISFLAPPYSEHLTEEGMDNFAGDHSEFYRDVAAMGAR</sequence>
<evidence type="ECO:0000313" key="2">
    <source>
        <dbReference type="Proteomes" id="UP000037643"/>
    </source>
</evidence>
<protein>
    <recommendedName>
        <fullName evidence="3">Peptidase M15</fullName>
    </recommendedName>
</protein>
<gene>
    <name evidence="1" type="ORF">AM2010_1829</name>
</gene>
<evidence type="ECO:0008006" key="3">
    <source>
        <dbReference type="Google" id="ProtNLM"/>
    </source>
</evidence>
<dbReference type="AlphaFoldDB" id="A0A0G3X9K8"/>
<dbReference type="InterPro" id="IPR009045">
    <property type="entry name" value="Zn_M74/Hedgehog-like"/>
</dbReference>
<dbReference type="STRING" id="543877.AM2010_1829"/>
<proteinExistence type="predicted"/>
<dbReference type="Proteomes" id="UP000037643">
    <property type="component" value="Chromosome"/>
</dbReference>
<dbReference type="RefSeq" id="WP_047806818.1">
    <property type="nucleotide sequence ID" value="NZ_CP011805.1"/>
</dbReference>
<dbReference type="OrthoDB" id="7171572at2"/>
<accession>A0A0G3X9K8</accession>
<organism evidence="1 2">
    <name type="scientific">Pelagerythrobacter marensis</name>
    <dbReference type="NCBI Taxonomy" id="543877"/>
    <lineage>
        <taxon>Bacteria</taxon>
        <taxon>Pseudomonadati</taxon>
        <taxon>Pseudomonadota</taxon>
        <taxon>Alphaproteobacteria</taxon>
        <taxon>Sphingomonadales</taxon>
        <taxon>Erythrobacteraceae</taxon>
        <taxon>Pelagerythrobacter</taxon>
    </lineage>
</organism>
<name>A0A0G3X9K8_9SPHN</name>
<reference evidence="1 2" key="1">
    <citation type="submission" date="2015-06" db="EMBL/GenBank/DDBJ databases">
        <authorList>
            <person name="Kim K.M."/>
        </authorList>
    </citation>
    <scope>NUCLEOTIDE SEQUENCE [LARGE SCALE GENOMIC DNA]</scope>
    <source>
        <strain evidence="1 2">KCTC 22370</strain>
    </source>
</reference>
<dbReference type="EMBL" id="CP011805">
    <property type="protein sequence ID" value="AKM07892.1"/>
    <property type="molecule type" value="Genomic_DNA"/>
</dbReference>